<evidence type="ECO:0000256" key="17">
    <source>
        <dbReference type="PIRSR" id="PIRSR600760-2"/>
    </source>
</evidence>
<dbReference type="InterPro" id="IPR006239">
    <property type="entry name" value="DPNP"/>
</dbReference>
<comment type="similarity">
    <text evidence="2">Belongs to the inositol monophosphatase superfamily.</text>
</comment>
<dbReference type="InterPro" id="IPR000760">
    <property type="entry name" value="Inositol_monophosphatase-like"/>
</dbReference>
<dbReference type="PANTHER" id="PTHR43200">
    <property type="entry name" value="PHOSPHATASE"/>
    <property type="match status" value="1"/>
</dbReference>
<dbReference type="PANTHER" id="PTHR43200:SF6">
    <property type="entry name" value="3'(2'),5'-BISPHOSPHATE NUCLEOTIDASE"/>
    <property type="match status" value="1"/>
</dbReference>
<feature type="compositionally biased region" description="Polar residues" evidence="19">
    <location>
        <begin position="568"/>
        <end position="577"/>
    </location>
</feature>
<dbReference type="FunFam" id="2.10.110.10:FF:000054">
    <property type="entry name" value="Cysteine-rich protein 1"/>
    <property type="match status" value="1"/>
</dbReference>
<comment type="catalytic activity">
    <reaction evidence="14">
        <text>3'-phosphoadenylyl sulfate + H2O = adenosine 5'-phosphosulfate + phosphate</text>
        <dbReference type="Rhea" id="RHEA:77639"/>
        <dbReference type="ChEBI" id="CHEBI:15377"/>
        <dbReference type="ChEBI" id="CHEBI:43474"/>
        <dbReference type="ChEBI" id="CHEBI:58243"/>
        <dbReference type="ChEBI" id="CHEBI:58339"/>
        <dbReference type="EC" id="3.1.3.7"/>
    </reaction>
    <physiologicalReaction direction="left-to-right" evidence="14">
        <dbReference type="Rhea" id="RHEA:77640"/>
    </physiologicalReaction>
</comment>
<evidence type="ECO:0000259" key="20">
    <source>
        <dbReference type="PROSITE" id="PS50023"/>
    </source>
</evidence>
<dbReference type="Gene3D" id="3.40.190.80">
    <property type="match status" value="1"/>
</dbReference>
<keyword evidence="11 18" id="KW-0440">LIM domain</keyword>
<feature type="region of interest" description="Disordered" evidence="19">
    <location>
        <begin position="548"/>
        <end position="577"/>
    </location>
</feature>
<feature type="domain" description="LIM zinc-binding" evidence="20">
    <location>
        <begin position="415"/>
        <end position="475"/>
    </location>
</feature>
<feature type="compositionally biased region" description="Low complexity" evidence="19">
    <location>
        <begin position="548"/>
        <end position="557"/>
    </location>
</feature>
<keyword evidence="5 17" id="KW-0479">Metal-binding</keyword>
<dbReference type="PROSITE" id="PS00630">
    <property type="entry name" value="IMP_2"/>
    <property type="match status" value="1"/>
</dbReference>
<keyword evidence="10" id="KW-0007">Acetylation</keyword>
<dbReference type="Proteomes" id="UP000245383">
    <property type="component" value="Unassembled WGS sequence"/>
</dbReference>
<dbReference type="CDD" id="cd09401">
    <property type="entry name" value="LIM_TLP_like"/>
    <property type="match status" value="1"/>
</dbReference>
<dbReference type="SUPFAM" id="SSF56655">
    <property type="entry name" value="Carbohydrate phosphatase"/>
    <property type="match status" value="1"/>
</dbReference>
<dbReference type="InterPro" id="IPR051090">
    <property type="entry name" value="Inositol_monoP_superfamily"/>
</dbReference>
<protein>
    <recommendedName>
        <fullName evidence="16">Cysteine-rich protein 1</fullName>
        <ecNumber evidence="3">3.1.3.7</ecNumber>
    </recommendedName>
</protein>
<accession>A0A2T9YYE6</accession>
<dbReference type="CDD" id="cd01517">
    <property type="entry name" value="PAP_phosphatase"/>
    <property type="match status" value="1"/>
</dbReference>
<evidence type="ECO:0000256" key="10">
    <source>
        <dbReference type="ARBA" id="ARBA00022990"/>
    </source>
</evidence>
<feature type="domain" description="LIM zinc-binding" evidence="20">
    <location>
        <begin position="650"/>
        <end position="710"/>
    </location>
</feature>
<dbReference type="Gene3D" id="3.30.540.10">
    <property type="entry name" value="Fructose-1,6-Bisphosphatase, subunit A, domain 1"/>
    <property type="match status" value="1"/>
</dbReference>
<dbReference type="GO" id="GO:0046872">
    <property type="term" value="F:metal ion binding"/>
    <property type="evidence" value="ECO:0007669"/>
    <property type="project" value="UniProtKB-KW"/>
</dbReference>
<name>A0A2T9YYE6_9FUNG</name>
<evidence type="ECO:0000256" key="9">
    <source>
        <dbReference type="ARBA" id="ARBA00022842"/>
    </source>
</evidence>
<dbReference type="Gene3D" id="2.10.110.10">
    <property type="entry name" value="Cysteine Rich Protein"/>
    <property type="match status" value="2"/>
</dbReference>
<dbReference type="PROSITE" id="PS00478">
    <property type="entry name" value="LIM_DOMAIN_1"/>
    <property type="match status" value="2"/>
</dbReference>
<dbReference type="PROSITE" id="PS50023">
    <property type="entry name" value="LIM_DOMAIN_2"/>
    <property type="match status" value="2"/>
</dbReference>
<feature type="binding site" evidence="17">
    <location>
        <position position="65"/>
    </location>
    <ligand>
        <name>Mg(2+)</name>
        <dbReference type="ChEBI" id="CHEBI:18420"/>
        <label>1</label>
        <note>catalytic</note>
    </ligand>
</feature>
<evidence type="ECO:0000256" key="7">
    <source>
        <dbReference type="ARBA" id="ARBA00022801"/>
    </source>
</evidence>
<keyword evidence="4" id="KW-0488">Methylation</keyword>
<evidence type="ECO:0000256" key="19">
    <source>
        <dbReference type="SAM" id="MobiDB-lite"/>
    </source>
</evidence>
<comment type="catalytic activity">
    <reaction evidence="12">
        <text>adenosine 2',5'-bisphosphate + H2O = AMP + phosphate</text>
        <dbReference type="Rhea" id="RHEA:77643"/>
        <dbReference type="ChEBI" id="CHEBI:15377"/>
        <dbReference type="ChEBI" id="CHEBI:43474"/>
        <dbReference type="ChEBI" id="CHEBI:194156"/>
        <dbReference type="ChEBI" id="CHEBI:456215"/>
        <dbReference type="EC" id="3.1.3.7"/>
    </reaction>
    <physiologicalReaction direction="left-to-right" evidence="12">
        <dbReference type="Rhea" id="RHEA:77644"/>
    </physiologicalReaction>
</comment>
<comment type="caution">
    <text evidence="21">The sequence shown here is derived from an EMBL/GenBank/DDBJ whole genome shotgun (WGS) entry which is preliminary data.</text>
</comment>
<dbReference type="GO" id="GO:0046854">
    <property type="term" value="P:phosphatidylinositol phosphate biosynthetic process"/>
    <property type="evidence" value="ECO:0007669"/>
    <property type="project" value="InterPro"/>
</dbReference>
<dbReference type="Pfam" id="PF00412">
    <property type="entry name" value="LIM"/>
    <property type="match status" value="3"/>
</dbReference>
<dbReference type="FunFam" id="2.10.110.10:FF:000001">
    <property type="entry name" value="Cysteine and glycine-rich protein 1"/>
    <property type="match status" value="1"/>
</dbReference>
<dbReference type="SMART" id="SM00132">
    <property type="entry name" value="LIM"/>
    <property type="match status" value="3"/>
</dbReference>
<keyword evidence="9 17" id="KW-0460">Magnesium</keyword>
<dbReference type="EC" id="3.1.3.7" evidence="3"/>
<evidence type="ECO:0000313" key="22">
    <source>
        <dbReference type="Proteomes" id="UP000245383"/>
    </source>
</evidence>
<dbReference type="PRINTS" id="PR00377">
    <property type="entry name" value="IMPHPHTASES"/>
</dbReference>
<evidence type="ECO:0000256" key="4">
    <source>
        <dbReference type="ARBA" id="ARBA00022481"/>
    </source>
</evidence>
<sequence>MERRVAIKAVETASEVCKKVLSSLVNSDTLIKKDKSPVTVADFSSQAIINKILYEHFPRDPIVGEEDSRELLQEKSRTTLKNITELTNSIMEEQMTSEQILESIDRGNYPGGPKGRHWTLDPIDGTLGFLRKEQFAVCLALIEDGQVKLGVIGCPNLPYISDNGEHDSGSLFVAVKGQGAFQRGLKTAKAEARIHVSSCSDTSLATFTESVESSHSSHTTAEKIAQLLNITKPSVRMDSQCKYGVIARGQADIYLRIPTSKTYIEKIWDHASGNLLVEEAGGIVTDVFGSPLDFSVGRTLAKNKGVIATNKFIHNSVLDSIIGPEGSWHKRCFRCKTCLKSLSSANLQEKNKEVADNTLNLNHKINDLAKTYIKDTSKQENIGIPSTDPIKYIPYTPSSIFSRGNAKLNIPKPKDICPRCSKTVFDAEKVVGPNGLWHRACLKCKSCNSYLNSGKFSDRNGEAYCTKCYNRLWGPKGLNFTSKTPENQASNSLENDNIPSNSSVISTSKPELNQNSYIISPTKKACPSYYNTYAQSTISNRTNLLNDNCNDTNTPDNSAKIPLDSNHPIPSSNSCALSESKHDSELELSRRFSDIAFAGESEGNASGLRSFNTKTRYSEFITPSQNQHTSPYYRRASNTAKAPIFNIQADICPRCQKRIYAAEMATFVGKKFHKLCVTCYNCHKHINTSNMSDREGEIYCNMCYGRLYGPKGLKIRHGEIYNIN</sequence>
<keyword evidence="22" id="KW-1185">Reference proteome</keyword>
<dbReference type="Pfam" id="PF00459">
    <property type="entry name" value="Inositol_P"/>
    <property type="match status" value="1"/>
</dbReference>
<feature type="binding site" evidence="17">
    <location>
        <position position="123"/>
    </location>
    <ligand>
        <name>Mg(2+)</name>
        <dbReference type="ChEBI" id="CHEBI:18420"/>
        <label>1</label>
        <note>catalytic</note>
    </ligand>
</feature>
<evidence type="ECO:0000256" key="8">
    <source>
        <dbReference type="ARBA" id="ARBA00022833"/>
    </source>
</evidence>
<dbReference type="InterPro" id="IPR020550">
    <property type="entry name" value="Inositol_monophosphatase_CS"/>
</dbReference>
<evidence type="ECO:0000256" key="1">
    <source>
        <dbReference type="ARBA" id="ARBA00001946"/>
    </source>
</evidence>
<evidence type="ECO:0000256" key="15">
    <source>
        <dbReference type="ARBA" id="ARBA00055254"/>
    </source>
</evidence>
<dbReference type="PROSITE" id="PS00629">
    <property type="entry name" value="IMP_1"/>
    <property type="match status" value="1"/>
</dbReference>
<evidence type="ECO:0000313" key="21">
    <source>
        <dbReference type="EMBL" id="PVU97361.1"/>
    </source>
</evidence>
<organism evidence="21 22">
    <name type="scientific">Smittium simulii</name>
    <dbReference type="NCBI Taxonomy" id="133385"/>
    <lineage>
        <taxon>Eukaryota</taxon>
        <taxon>Fungi</taxon>
        <taxon>Fungi incertae sedis</taxon>
        <taxon>Zoopagomycota</taxon>
        <taxon>Kickxellomycotina</taxon>
        <taxon>Harpellomycetes</taxon>
        <taxon>Harpellales</taxon>
        <taxon>Legeriomycetaceae</taxon>
        <taxon>Smittium</taxon>
    </lineage>
</organism>
<dbReference type="STRING" id="133385.A0A2T9YYE6"/>
<evidence type="ECO:0000256" key="13">
    <source>
        <dbReference type="ARBA" id="ARBA00044479"/>
    </source>
</evidence>
<evidence type="ECO:0000256" key="6">
    <source>
        <dbReference type="ARBA" id="ARBA00022737"/>
    </source>
</evidence>
<evidence type="ECO:0000256" key="11">
    <source>
        <dbReference type="ARBA" id="ARBA00023038"/>
    </source>
</evidence>
<dbReference type="GO" id="GO:0008441">
    <property type="term" value="F:3'(2'),5'-bisphosphate nucleotidase activity"/>
    <property type="evidence" value="ECO:0007669"/>
    <property type="project" value="UniProtKB-EC"/>
</dbReference>
<evidence type="ECO:0000256" key="3">
    <source>
        <dbReference type="ARBA" id="ARBA00012633"/>
    </source>
</evidence>
<dbReference type="EMBL" id="MBFR01000013">
    <property type="protein sequence ID" value="PVU97361.1"/>
    <property type="molecule type" value="Genomic_DNA"/>
</dbReference>
<dbReference type="FunFam" id="3.40.190.80:FF:000003">
    <property type="entry name" value="PAP-specific phosphatase HAL2-like"/>
    <property type="match status" value="1"/>
</dbReference>
<comment type="cofactor">
    <cofactor evidence="1 17">
        <name>Mg(2+)</name>
        <dbReference type="ChEBI" id="CHEBI:18420"/>
    </cofactor>
</comment>
<dbReference type="NCBIfam" id="TIGR01330">
    <property type="entry name" value="bisphos_HAL2"/>
    <property type="match status" value="1"/>
</dbReference>
<evidence type="ECO:0000256" key="5">
    <source>
        <dbReference type="ARBA" id="ARBA00022723"/>
    </source>
</evidence>
<dbReference type="CDD" id="cd09326">
    <property type="entry name" value="LIM_CRP_like"/>
    <property type="match status" value="1"/>
</dbReference>
<dbReference type="OrthoDB" id="411145at2759"/>
<gene>
    <name evidence="21" type="ORF">BB561_000612</name>
</gene>
<keyword evidence="6" id="KW-0677">Repeat</keyword>
<dbReference type="SUPFAM" id="SSF57716">
    <property type="entry name" value="Glucocorticoid receptor-like (DNA-binding domain)"/>
    <property type="match status" value="4"/>
</dbReference>
<dbReference type="InterPro" id="IPR001781">
    <property type="entry name" value="Znf_LIM"/>
</dbReference>
<feature type="binding site" evidence="17">
    <location>
        <position position="121"/>
    </location>
    <ligand>
        <name>Mg(2+)</name>
        <dbReference type="ChEBI" id="CHEBI:18420"/>
        <label>1</label>
        <note>catalytic</note>
    </ligand>
</feature>
<dbReference type="AlphaFoldDB" id="A0A2T9YYE6"/>
<keyword evidence="7" id="KW-0378">Hydrolase</keyword>
<evidence type="ECO:0000256" key="14">
    <source>
        <dbReference type="ARBA" id="ARBA00044484"/>
    </source>
</evidence>
<dbReference type="InterPro" id="IPR020583">
    <property type="entry name" value="Inositol_monoP_metal-BS"/>
</dbReference>
<feature type="binding site" evidence="17">
    <location>
        <position position="124"/>
    </location>
    <ligand>
        <name>Mg(2+)</name>
        <dbReference type="ChEBI" id="CHEBI:18420"/>
        <label>1</label>
        <note>catalytic</note>
    </ligand>
</feature>
<feature type="binding site" evidence="17">
    <location>
        <position position="269"/>
    </location>
    <ligand>
        <name>Mg(2+)</name>
        <dbReference type="ChEBI" id="CHEBI:18420"/>
        <label>1</label>
        <note>catalytic</note>
    </ligand>
</feature>
<evidence type="ECO:0000256" key="18">
    <source>
        <dbReference type="PROSITE-ProRule" id="PRU00125"/>
    </source>
</evidence>
<evidence type="ECO:0000256" key="12">
    <source>
        <dbReference type="ARBA" id="ARBA00044466"/>
    </source>
</evidence>
<evidence type="ECO:0000256" key="2">
    <source>
        <dbReference type="ARBA" id="ARBA00009759"/>
    </source>
</evidence>
<feature type="region of interest" description="Disordered" evidence="19">
    <location>
        <begin position="483"/>
        <end position="507"/>
    </location>
</feature>
<comment type="catalytic activity">
    <reaction evidence="13">
        <text>adenosine 3',5'-bisphosphate + H2O = AMP + phosphate</text>
        <dbReference type="Rhea" id="RHEA:10040"/>
        <dbReference type="ChEBI" id="CHEBI:15377"/>
        <dbReference type="ChEBI" id="CHEBI:43474"/>
        <dbReference type="ChEBI" id="CHEBI:58343"/>
        <dbReference type="ChEBI" id="CHEBI:456215"/>
        <dbReference type="EC" id="3.1.3.7"/>
    </reaction>
    <physiologicalReaction direction="left-to-right" evidence="13">
        <dbReference type="Rhea" id="RHEA:10041"/>
    </physiologicalReaction>
</comment>
<proteinExistence type="inferred from homology"/>
<evidence type="ECO:0000256" key="16">
    <source>
        <dbReference type="ARBA" id="ARBA00072537"/>
    </source>
</evidence>
<dbReference type="GO" id="GO:0000103">
    <property type="term" value="P:sulfate assimilation"/>
    <property type="evidence" value="ECO:0007669"/>
    <property type="project" value="TreeGrafter"/>
</dbReference>
<keyword evidence="8 18" id="KW-0862">Zinc</keyword>
<reference evidence="21 22" key="1">
    <citation type="journal article" date="2018" name="MBio">
        <title>Comparative Genomics Reveals the Core Gene Toolbox for the Fungus-Insect Symbiosis.</title>
        <authorList>
            <person name="Wang Y."/>
            <person name="Stata M."/>
            <person name="Wang W."/>
            <person name="Stajich J.E."/>
            <person name="White M.M."/>
            <person name="Moncalvo J.M."/>
        </authorList>
    </citation>
    <scope>NUCLEOTIDE SEQUENCE [LARGE SCALE GENOMIC DNA]</scope>
    <source>
        <strain evidence="21 22">SWE-8-4</strain>
    </source>
</reference>
<comment type="function">
    <text evidence="15">Seems to have a role in zinc absorption and may function as an intracellular zinc transport protein.</text>
</comment>